<keyword evidence="6" id="KW-1185">Reference proteome</keyword>
<comment type="subcellular location">
    <subcellularLocation>
        <location evidence="3">Cytoplasm</location>
    </subcellularLocation>
</comment>
<evidence type="ECO:0000256" key="2">
    <source>
        <dbReference type="ARBA" id="ARBA00023235"/>
    </source>
</evidence>
<name>A0A2S8STR1_9BACT</name>
<dbReference type="Pfam" id="PF01678">
    <property type="entry name" value="DAP_epimerase"/>
    <property type="match status" value="2"/>
</dbReference>
<dbReference type="Proteomes" id="UP000237684">
    <property type="component" value="Unassembled WGS sequence"/>
</dbReference>
<dbReference type="FunCoup" id="A0A2S8STR1">
    <property type="interactions" value="464"/>
</dbReference>
<feature type="binding site" evidence="3">
    <location>
        <position position="78"/>
    </location>
    <ligand>
        <name>substrate</name>
    </ligand>
</feature>
<dbReference type="InParanoid" id="A0A2S8STR1"/>
<comment type="function">
    <text evidence="3">Catalyzes the stereoinversion of LL-2,6-diaminopimelate (L,L-DAP) to meso-diaminopimelate (meso-DAP), a precursor of L-lysine and an essential component of the bacterial peptidoglycan.</text>
</comment>
<feature type="binding site" evidence="3">
    <location>
        <position position="183"/>
    </location>
    <ligand>
        <name>substrate</name>
    </ligand>
</feature>
<keyword evidence="3" id="KW-0963">Cytoplasm</keyword>
<dbReference type="EC" id="5.1.1.7" evidence="3 4"/>
<dbReference type="AlphaFoldDB" id="A0A2S8STR1"/>
<dbReference type="PANTHER" id="PTHR31689">
    <property type="entry name" value="DIAMINOPIMELATE EPIMERASE, CHLOROPLASTIC"/>
    <property type="match status" value="1"/>
</dbReference>
<dbReference type="HAMAP" id="MF_00197">
    <property type="entry name" value="DAP_epimerase"/>
    <property type="match status" value="1"/>
</dbReference>
<evidence type="ECO:0000313" key="5">
    <source>
        <dbReference type="EMBL" id="PQV64192.1"/>
    </source>
</evidence>
<comment type="similarity">
    <text evidence="1 3">Belongs to the diaminopimelate epimerase family.</text>
</comment>
<evidence type="ECO:0000256" key="3">
    <source>
        <dbReference type="HAMAP-Rule" id="MF_00197"/>
    </source>
</evidence>
<dbReference type="NCBIfam" id="TIGR00652">
    <property type="entry name" value="DapF"/>
    <property type="match status" value="1"/>
</dbReference>
<comment type="catalytic activity">
    <reaction evidence="3">
        <text>(2S,6S)-2,6-diaminopimelate = meso-2,6-diaminopimelate</text>
        <dbReference type="Rhea" id="RHEA:15393"/>
        <dbReference type="ChEBI" id="CHEBI:57609"/>
        <dbReference type="ChEBI" id="CHEBI:57791"/>
        <dbReference type="EC" id="5.1.1.7"/>
    </reaction>
</comment>
<protein>
    <recommendedName>
        <fullName evidence="3 4">Diaminopimelate epimerase</fullName>
        <shortName evidence="3">DAP epimerase</shortName>
        <ecNumber evidence="3 4">5.1.1.7</ecNumber>
    </recommendedName>
    <alternativeName>
        <fullName evidence="3">PLP-independent amino acid racemase</fullName>
    </alternativeName>
</protein>
<dbReference type="EMBL" id="NIGF01000006">
    <property type="protein sequence ID" value="PQV64192.1"/>
    <property type="molecule type" value="Genomic_DNA"/>
</dbReference>
<evidence type="ECO:0000313" key="6">
    <source>
        <dbReference type="Proteomes" id="UP000237684"/>
    </source>
</evidence>
<feature type="site" description="Could be important to modulate the pK values of the two catalytic cysteine residues" evidence="3">
    <location>
        <position position="234"/>
    </location>
</feature>
<feature type="binding site" evidence="3">
    <location>
        <position position="24"/>
    </location>
    <ligand>
        <name>substrate</name>
    </ligand>
</feature>
<dbReference type="GO" id="GO:0005829">
    <property type="term" value="C:cytosol"/>
    <property type="evidence" value="ECO:0007669"/>
    <property type="project" value="TreeGrafter"/>
</dbReference>
<organism evidence="5 6">
    <name type="scientific">Abditibacterium utsteinense</name>
    <dbReference type="NCBI Taxonomy" id="1960156"/>
    <lineage>
        <taxon>Bacteria</taxon>
        <taxon>Pseudomonadati</taxon>
        <taxon>Abditibacteriota</taxon>
        <taxon>Abditibacteriia</taxon>
        <taxon>Abditibacteriales</taxon>
        <taxon>Abditibacteriaceae</taxon>
        <taxon>Abditibacterium</taxon>
    </lineage>
</organism>
<feature type="active site" description="Proton acceptor" evidence="3">
    <location>
        <position position="243"/>
    </location>
</feature>
<dbReference type="PANTHER" id="PTHR31689:SF0">
    <property type="entry name" value="DIAMINOPIMELATE EPIMERASE"/>
    <property type="match status" value="1"/>
</dbReference>
<evidence type="ECO:0000256" key="4">
    <source>
        <dbReference type="NCBIfam" id="TIGR00652"/>
    </source>
</evidence>
<comment type="caution">
    <text evidence="5">The sequence shown here is derived from an EMBL/GenBank/DDBJ whole genome shotgun (WGS) entry which is preliminary data.</text>
</comment>
<proteinExistence type="inferred from homology"/>
<reference evidence="5 6" key="1">
    <citation type="journal article" date="2018" name="Syst. Appl. Microbiol.">
        <title>Abditibacterium utsteinense sp. nov., the first cultivated member of candidate phylum FBP, isolated from ice-free Antarctic soil samples.</title>
        <authorList>
            <person name="Tahon G."/>
            <person name="Tytgat B."/>
            <person name="Lebbe L."/>
            <person name="Carlier A."/>
            <person name="Willems A."/>
        </authorList>
    </citation>
    <scope>NUCLEOTIDE SEQUENCE [LARGE SCALE GENOMIC DNA]</scope>
    <source>
        <strain evidence="5 6">LMG 29911</strain>
    </source>
</reference>
<dbReference type="InterPro" id="IPR001653">
    <property type="entry name" value="DAP_epimerase_DapF"/>
</dbReference>
<dbReference type="GO" id="GO:0009089">
    <property type="term" value="P:lysine biosynthetic process via diaminopimelate"/>
    <property type="evidence" value="ECO:0007669"/>
    <property type="project" value="UniProtKB-UniRule"/>
</dbReference>
<feature type="binding site" evidence="3">
    <location>
        <begin position="244"/>
        <end position="245"/>
    </location>
    <ligand>
        <name>substrate</name>
    </ligand>
</feature>
<feature type="binding site" evidence="3">
    <location>
        <position position="216"/>
    </location>
    <ligand>
        <name>substrate</name>
    </ligand>
</feature>
<comment type="subunit">
    <text evidence="3">Homodimer.</text>
</comment>
<sequence length="309" mass="33596">MNSSPSSEIVSTKITFTKMHGLGNDFVMLDCIKFPAPPDHILAQLSEKVCDRHFGVGADGLILILEDDEADYRMRMFNPDGSEGVCGNGIRCFGKYLFDAGLIEAKAISVAVEEGVQLIEILPGQNRGANPLQVRVDMGAPRLLRSQIPMTIHEGNGGDGRVINEPLNVNGEIFRITAVSMGNPHVVIFVDDVESVPLKEIGLEIEHHEAFPARTNVHFVQEMGRAKFWVRHWERGAGDTLACGTGACASIVAAALNRKLPEDNRRALAHLPGGDLIIEWAQNDKVFMTGPAMTVLTGTLDSDFLKGLS</sequence>
<keyword evidence="3" id="KW-0457">Lysine biosynthesis</keyword>
<feature type="site" description="Could be important to modulate the pK values of the two catalytic cysteine residues" evidence="3">
    <location>
        <position position="185"/>
    </location>
</feature>
<keyword evidence="3" id="KW-0028">Amino-acid biosynthesis</keyword>
<evidence type="ECO:0000256" key="1">
    <source>
        <dbReference type="ARBA" id="ARBA00010219"/>
    </source>
</evidence>
<dbReference type="GO" id="GO:0008837">
    <property type="term" value="F:diaminopimelate epimerase activity"/>
    <property type="evidence" value="ECO:0007669"/>
    <property type="project" value="UniProtKB-UniRule"/>
</dbReference>
<keyword evidence="2 3" id="KW-0413">Isomerase</keyword>
<feature type="binding site" evidence="3">
    <location>
        <begin position="234"/>
        <end position="235"/>
    </location>
    <ligand>
        <name>substrate</name>
    </ligand>
</feature>
<dbReference type="Gene3D" id="3.10.310.10">
    <property type="entry name" value="Diaminopimelate Epimerase, Chain A, domain 1"/>
    <property type="match status" value="2"/>
</dbReference>
<feature type="active site" description="Proton donor" evidence="3">
    <location>
        <position position="86"/>
    </location>
</feature>
<comment type="pathway">
    <text evidence="3">Amino-acid biosynthesis; L-lysine biosynthesis via DAP pathway; DL-2,6-diaminopimelate from LL-2,6-diaminopimelate: step 1/1.</text>
</comment>
<dbReference type="SUPFAM" id="SSF54506">
    <property type="entry name" value="Diaminopimelate epimerase-like"/>
    <property type="match status" value="1"/>
</dbReference>
<dbReference type="RefSeq" id="WP_202973466.1">
    <property type="nucleotide sequence ID" value="NZ_NIGF01000006.1"/>
</dbReference>
<feature type="binding site" evidence="3">
    <location>
        <begin position="87"/>
        <end position="88"/>
    </location>
    <ligand>
        <name>substrate</name>
    </ligand>
</feature>
<accession>A0A2S8STR1</accession>
<comment type="caution">
    <text evidence="3">Lacks conserved residue(s) required for the propagation of feature annotation.</text>
</comment>
<gene>
    <name evidence="3" type="primary">dapF</name>
    <name evidence="5" type="ORF">B1R32_10636</name>
</gene>
<dbReference type="UniPathway" id="UPA00034">
    <property type="reaction ID" value="UER00025"/>
</dbReference>